<comment type="caution">
    <text evidence="4">The sequence shown here is derived from an EMBL/GenBank/DDBJ whole genome shotgun (WGS) entry which is preliminary data.</text>
</comment>
<keyword evidence="1" id="KW-0732">Signal</keyword>
<dbReference type="Gene3D" id="2.40.10.10">
    <property type="entry name" value="Trypsin-like serine proteases"/>
    <property type="match status" value="2"/>
</dbReference>
<reference evidence="4" key="2">
    <citation type="journal article" date="2020" name="Environ. Microbiol.">
        <title>The novel and transferable erm(51) gene confers Macrolides, Lincosamides, and Streptogramins B (MLSB) resistance to clonal Rhodococcus equi in the environment.</title>
        <authorList>
            <person name="Huber L."/>
            <person name="Giguere S."/>
            <person name="Slovis N.M."/>
            <person name="Alvarez-Narvaez S."/>
            <person name="Hart K.A."/>
            <person name="Greiter M."/>
            <person name="Morris E.R.A."/>
            <person name="Cohen N.D."/>
        </authorList>
    </citation>
    <scope>NUCLEOTIDE SEQUENCE</scope>
    <source>
        <strain evidence="4">Lh_116_1</strain>
        <strain evidence="5">Lh_16_1</strain>
    </source>
</reference>
<evidence type="ECO:0000313" key="5">
    <source>
        <dbReference type="EMBL" id="NKW44290.1"/>
    </source>
</evidence>
<dbReference type="GO" id="GO:0004252">
    <property type="term" value="F:serine-type endopeptidase activity"/>
    <property type="evidence" value="ECO:0007669"/>
    <property type="project" value="InterPro"/>
</dbReference>
<dbReference type="Gene3D" id="3.30.300.50">
    <property type="match status" value="1"/>
</dbReference>
<dbReference type="Proteomes" id="UP000608063">
    <property type="component" value="Unassembled WGS sequence"/>
</dbReference>
<dbReference type="GO" id="GO:0006508">
    <property type="term" value="P:proteolysis"/>
    <property type="evidence" value="ECO:0007669"/>
    <property type="project" value="UniProtKB-KW"/>
</dbReference>
<feature type="signal peptide" evidence="1">
    <location>
        <begin position="1"/>
        <end position="27"/>
    </location>
</feature>
<keyword evidence="4" id="KW-0378">Hydrolase</keyword>
<reference evidence="3" key="1">
    <citation type="submission" date="2019-11" db="EMBL/GenBank/DDBJ databases">
        <title>Spread of Macrolides and rifampicin resistant Rhodococcus equi in clinical isolates in the USA.</title>
        <authorList>
            <person name="Alvarez-Narvaez S."/>
            <person name="Huber L."/>
            <person name="Cohen N.D."/>
            <person name="Slovis N."/>
            <person name="Greiter M."/>
            <person name="Giguere S."/>
            <person name="Hart K."/>
        </authorList>
    </citation>
    <scope>NUCLEOTIDE SEQUENCE</scope>
    <source>
        <strain evidence="3">Lh_17</strain>
    </source>
</reference>
<dbReference type="AlphaFoldDB" id="A0A9Q4ZM39"/>
<evidence type="ECO:0000313" key="6">
    <source>
        <dbReference type="Proteomes" id="UP000603463"/>
    </source>
</evidence>
<dbReference type="Pfam" id="PF00089">
    <property type="entry name" value="Trypsin"/>
    <property type="match status" value="1"/>
</dbReference>
<gene>
    <name evidence="3" type="ORF">GS441_24455</name>
    <name evidence="4" type="ORF">GS882_13125</name>
    <name evidence="5" type="ORF">GS947_22675</name>
</gene>
<dbReference type="InterPro" id="IPR043504">
    <property type="entry name" value="Peptidase_S1_PA_chymotrypsin"/>
</dbReference>
<protein>
    <submittedName>
        <fullName evidence="4">Protease</fullName>
    </submittedName>
</protein>
<evidence type="ECO:0000256" key="1">
    <source>
        <dbReference type="SAM" id="SignalP"/>
    </source>
</evidence>
<proteinExistence type="predicted"/>
<dbReference type="EMBL" id="WVBC01000030">
    <property type="protein sequence ID" value="NKT79047.1"/>
    <property type="molecule type" value="Genomic_DNA"/>
</dbReference>
<accession>A0A9Q4ZM39</accession>
<evidence type="ECO:0000313" key="3">
    <source>
        <dbReference type="EMBL" id="MBM4568447.1"/>
    </source>
</evidence>
<dbReference type="InterPro" id="IPR001254">
    <property type="entry name" value="Trypsin_dom"/>
</dbReference>
<keyword evidence="4" id="KW-0645">Protease</keyword>
<dbReference type="EMBL" id="WVDC01000018">
    <property type="protein sequence ID" value="NKW44290.1"/>
    <property type="molecule type" value="Genomic_DNA"/>
</dbReference>
<feature type="domain" description="Peptidase S1" evidence="2">
    <location>
        <begin position="304"/>
        <end position="395"/>
    </location>
</feature>
<evidence type="ECO:0000259" key="2">
    <source>
        <dbReference type="Pfam" id="PF00089"/>
    </source>
</evidence>
<dbReference type="EMBL" id="WUXR01000020">
    <property type="protein sequence ID" value="MBM4568447.1"/>
    <property type="molecule type" value="Genomic_DNA"/>
</dbReference>
<dbReference type="InterPro" id="IPR035070">
    <property type="entry name" value="Streptogrisin_prodomain"/>
</dbReference>
<dbReference type="Proteomes" id="UP000603463">
    <property type="component" value="Unassembled WGS sequence"/>
</dbReference>
<evidence type="ECO:0000313" key="4">
    <source>
        <dbReference type="EMBL" id="NKT79047.1"/>
    </source>
</evidence>
<dbReference type="InterPro" id="IPR009003">
    <property type="entry name" value="Peptidase_S1_PA"/>
</dbReference>
<name>A0A9Q4ZM39_RHOHA</name>
<feature type="chain" id="PRO_5044465645" evidence="1">
    <location>
        <begin position="28"/>
        <end position="438"/>
    </location>
</feature>
<sequence length="438" mass="43908">MRSSLARRAAVFGSAALLLVAPAVAQAAPGPDTSGVSDQAAHLPIQLIDALQRDLQLTPGQYLERSEAAQKLAEFAAMAGVEFPDAFGGTWLDTAGVPVVGVAGPDGAALRDAAAQAGFTPQEVARSAQRLDADHTALTDWIATLPPEIANLVNGVSVDIAANTVVLRTENAAEPLLDLLPPGLREAARVVLGPALGSLEPAPTGLQTAYFSTDALLGGDSYEARSGGNGLRCSLGFNAVDQAGAPVNISAGHCDPSPASAGTPSASVANTMVGGLTGPTVGTFEKTVLRGMDYSIIRPNRTSASLLANNMVRVPNAEALRITGTANPVVGAPVCKAGSTTGFNCGVVTNVGRSITVGDRVIDNGFDTDICALRGDSGGPVVTGTQALGISSASNLAAVATCDATAVQQATGGMGPMLSATPINSILGANPGLAVRTS</sequence>
<organism evidence="4 6">
    <name type="scientific">Rhodococcus hoagii</name>
    <name type="common">Corynebacterium equii</name>
    <dbReference type="NCBI Taxonomy" id="43767"/>
    <lineage>
        <taxon>Bacteria</taxon>
        <taxon>Bacillati</taxon>
        <taxon>Actinomycetota</taxon>
        <taxon>Actinomycetes</taxon>
        <taxon>Mycobacteriales</taxon>
        <taxon>Nocardiaceae</taxon>
        <taxon>Prescottella</taxon>
    </lineage>
</organism>
<dbReference type="CDD" id="cd21112">
    <property type="entry name" value="alphaLP-like"/>
    <property type="match status" value="1"/>
</dbReference>
<dbReference type="SUPFAM" id="SSF50494">
    <property type="entry name" value="Trypsin-like serine proteases"/>
    <property type="match status" value="1"/>
</dbReference>
<dbReference type="RefSeq" id="WP_005517674.1">
    <property type="nucleotide sequence ID" value="NZ_AP024181.1"/>
</dbReference>
<dbReference type="Proteomes" id="UP000808906">
    <property type="component" value="Unassembled WGS sequence"/>
</dbReference>